<gene>
    <name evidence="1" type="ORF">M404DRAFT_991322</name>
</gene>
<dbReference type="InParanoid" id="A0A0C3KYF4"/>
<organism evidence="1 2">
    <name type="scientific">Pisolithus tinctorius Marx 270</name>
    <dbReference type="NCBI Taxonomy" id="870435"/>
    <lineage>
        <taxon>Eukaryota</taxon>
        <taxon>Fungi</taxon>
        <taxon>Dikarya</taxon>
        <taxon>Basidiomycota</taxon>
        <taxon>Agaricomycotina</taxon>
        <taxon>Agaricomycetes</taxon>
        <taxon>Agaricomycetidae</taxon>
        <taxon>Boletales</taxon>
        <taxon>Sclerodermatineae</taxon>
        <taxon>Pisolithaceae</taxon>
        <taxon>Pisolithus</taxon>
    </lineage>
</organism>
<evidence type="ECO:0000313" key="1">
    <source>
        <dbReference type="EMBL" id="KIO14562.1"/>
    </source>
</evidence>
<name>A0A0C3KYF4_PISTI</name>
<dbReference type="Proteomes" id="UP000054217">
    <property type="component" value="Unassembled WGS sequence"/>
</dbReference>
<reference evidence="2" key="2">
    <citation type="submission" date="2015-01" db="EMBL/GenBank/DDBJ databases">
        <title>Evolutionary Origins and Diversification of the Mycorrhizal Mutualists.</title>
        <authorList>
            <consortium name="DOE Joint Genome Institute"/>
            <consortium name="Mycorrhizal Genomics Consortium"/>
            <person name="Kohler A."/>
            <person name="Kuo A."/>
            <person name="Nagy L.G."/>
            <person name="Floudas D."/>
            <person name="Copeland A."/>
            <person name="Barry K.W."/>
            <person name="Cichocki N."/>
            <person name="Veneault-Fourrey C."/>
            <person name="LaButti K."/>
            <person name="Lindquist E.A."/>
            <person name="Lipzen A."/>
            <person name="Lundell T."/>
            <person name="Morin E."/>
            <person name="Murat C."/>
            <person name="Riley R."/>
            <person name="Ohm R."/>
            <person name="Sun H."/>
            <person name="Tunlid A."/>
            <person name="Henrissat B."/>
            <person name="Grigoriev I.V."/>
            <person name="Hibbett D.S."/>
            <person name="Martin F."/>
        </authorList>
    </citation>
    <scope>NUCLEOTIDE SEQUENCE [LARGE SCALE GENOMIC DNA]</scope>
    <source>
        <strain evidence="2">Marx 270</strain>
    </source>
</reference>
<dbReference type="AlphaFoldDB" id="A0A0C3KYF4"/>
<evidence type="ECO:0000313" key="2">
    <source>
        <dbReference type="Proteomes" id="UP000054217"/>
    </source>
</evidence>
<dbReference type="HOGENOM" id="CLU_3002164_0_0_1"/>
<proteinExistence type="predicted"/>
<keyword evidence="2" id="KW-1185">Reference proteome</keyword>
<dbReference type="EMBL" id="KN831944">
    <property type="protein sequence ID" value="KIO14562.1"/>
    <property type="molecule type" value="Genomic_DNA"/>
</dbReference>
<reference evidence="1 2" key="1">
    <citation type="submission" date="2014-04" db="EMBL/GenBank/DDBJ databases">
        <authorList>
            <consortium name="DOE Joint Genome Institute"/>
            <person name="Kuo A."/>
            <person name="Kohler A."/>
            <person name="Costa M.D."/>
            <person name="Nagy L.G."/>
            <person name="Floudas D."/>
            <person name="Copeland A."/>
            <person name="Barry K.W."/>
            <person name="Cichocki N."/>
            <person name="Veneault-Fourrey C."/>
            <person name="LaButti K."/>
            <person name="Lindquist E.A."/>
            <person name="Lipzen A."/>
            <person name="Lundell T."/>
            <person name="Morin E."/>
            <person name="Murat C."/>
            <person name="Sun H."/>
            <person name="Tunlid A."/>
            <person name="Henrissat B."/>
            <person name="Grigoriev I.V."/>
            <person name="Hibbett D.S."/>
            <person name="Martin F."/>
            <person name="Nordberg H.P."/>
            <person name="Cantor M.N."/>
            <person name="Hua S.X."/>
        </authorList>
    </citation>
    <scope>NUCLEOTIDE SEQUENCE [LARGE SCALE GENOMIC DNA]</scope>
    <source>
        <strain evidence="1 2">Marx 270</strain>
    </source>
</reference>
<feature type="non-terminal residue" evidence="1">
    <location>
        <position position="1"/>
    </location>
</feature>
<protein>
    <submittedName>
        <fullName evidence="1">Uncharacterized protein</fullName>
    </submittedName>
</protein>
<accession>A0A0C3KYF4</accession>
<sequence>TNAVLTHYHNSPFVIRGEVFLNFDDGLGPGGLAVEACAQTSNSTMRSFLGCVTVQRL</sequence>